<reference evidence="1 2" key="1">
    <citation type="submission" date="2017-09" db="EMBL/GenBank/DDBJ databases">
        <authorList>
            <person name="Cornely K."/>
            <person name="Wheeler E.C."/>
            <person name="Cabral J.G."/>
            <person name="Cullen N.M."/>
            <person name="Butela K.A."/>
            <person name="Garlena R.A."/>
            <person name="Russell D.A."/>
            <person name="Pope W.H."/>
            <person name="Jacobs-Sera D."/>
            <person name="Hendrix R.W."/>
            <person name="Hatfull G.F."/>
        </authorList>
    </citation>
    <scope>NUCLEOTIDE SEQUENCE [LARGE SCALE GENOMIC DNA]</scope>
</reference>
<proteinExistence type="predicted"/>
<evidence type="ECO:0000313" key="2">
    <source>
        <dbReference type="Proteomes" id="UP000231181"/>
    </source>
</evidence>
<sequence>MSEIRFWNGAPNKHPEIAVQTPNLAAQGRWAIYATSGSTPRKSQLTNAEMAADPTWIPLKAVSADLTNAVTQAVTDAVAVAVADAVPGAVNGGLTNVTAPVWGG</sequence>
<evidence type="ECO:0000313" key="1">
    <source>
        <dbReference type="EMBL" id="ATN87936.1"/>
    </source>
</evidence>
<name>A0A2D1G7W8_9CAUD</name>
<dbReference type="Proteomes" id="UP000231181">
    <property type="component" value="Segment"/>
</dbReference>
<gene>
    <name evidence="1" type="ORF">SEA_CERULEAN_17</name>
</gene>
<protein>
    <submittedName>
        <fullName evidence="1">Uncharacterized protein</fullName>
    </submittedName>
</protein>
<organism evidence="1 2">
    <name type="scientific">Mycobacterium phage Cerulean</name>
    <dbReference type="NCBI Taxonomy" id="2041522"/>
    <lineage>
        <taxon>Viruses</taxon>
        <taxon>Duplodnaviria</taxon>
        <taxon>Heunggongvirae</taxon>
        <taxon>Uroviricota</taxon>
        <taxon>Caudoviricetes</taxon>
        <taxon>Backyardiganvirus</taxon>
        <taxon>Backyardiganvirus cerulean</taxon>
    </lineage>
</organism>
<dbReference type="EMBL" id="MF919496">
    <property type="protein sequence ID" value="ATN87936.1"/>
    <property type="molecule type" value="Genomic_DNA"/>
</dbReference>
<accession>A0A2D1G7W8</accession>
<keyword evidence="2" id="KW-1185">Reference proteome</keyword>